<dbReference type="Proteomes" id="UP000306628">
    <property type="component" value="Unassembled WGS sequence"/>
</dbReference>
<dbReference type="Pfam" id="PF25547">
    <property type="entry name" value="WXG100_2"/>
    <property type="match status" value="1"/>
</dbReference>
<feature type="domain" description="Outer membrane channel protein CpnT-like N-terminal" evidence="2">
    <location>
        <begin position="17"/>
        <end position="137"/>
    </location>
</feature>
<dbReference type="OrthoDB" id="9111418at2"/>
<evidence type="ECO:0000256" key="1">
    <source>
        <dbReference type="SAM" id="MobiDB-lite"/>
    </source>
</evidence>
<feature type="compositionally biased region" description="Low complexity" evidence="1">
    <location>
        <begin position="181"/>
        <end position="193"/>
    </location>
</feature>
<feature type="region of interest" description="Disordered" evidence="1">
    <location>
        <begin position="179"/>
        <end position="296"/>
    </location>
</feature>
<dbReference type="RefSeq" id="WP_138695132.1">
    <property type="nucleotide sequence ID" value="NZ_JBHSAZ010000076.1"/>
</dbReference>
<evidence type="ECO:0000313" key="3">
    <source>
        <dbReference type="EMBL" id="TMR27046.1"/>
    </source>
</evidence>
<dbReference type="InterPro" id="IPR057746">
    <property type="entry name" value="CpnT-like_N"/>
</dbReference>
<keyword evidence="4" id="KW-1185">Reference proteome</keyword>
<feature type="compositionally biased region" description="Basic and acidic residues" evidence="1">
    <location>
        <begin position="245"/>
        <end position="255"/>
    </location>
</feature>
<name>A0A5S4G258_9ACTN</name>
<evidence type="ECO:0000313" key="4">
    <source>
        <dbReference type="Proteomes" id="UP000306628"/>
    </source>
</evidence>
<dbReference type="EMBL" id="VCKX01000179">
    <property type="protein sequence ID" value="TMR27046.1"/>
    <property type="molecule type" value="Genomic_DNA"/>
</dbReference>
<protein>
    <recommendedName>
        <fullName evidence="2">Outer membrane channel protein CpnT-like N-terminal domain-containing protein</fullName>
    </recommendedName>
</protein>
<proteinExistence type="predicted"/>
<sequence>MGVMLPPELSGFMGMIGMPWPNIDEDQIRKDAAAWRVVQAGSEPAGAEADASVRRTQAVYRGESATALAGQWNKLGGEGGHITEAAAASRLAPVALEGTAGVVSAVKVAVGMQAASGLTAVVQAVAFGGAVGVTAATARMYMTRHAMGKVLREGGEGTGKVLAPALARRVTDPMRRILGNLRRPGGPGSPALAGAGGRGIPMRPAGVRASSGPRSVQDGMAKMGRRNNRSNSGNSGGRGGGRRSGSRDQTGKFHGEIPQSTRNMTAEEKAKLKKDLEESIKTRKKEEERLGYEAGHAERINREQSALRRLFGRGGS</sequence>
<gene>
    <name evidence="3" type="ORF">ETD85_40500</name>
</gene>
<comment type="caution">
    <text evidence="3">The sequence shown here is derived from an EMBL/GenBank/DDBJ whole genome shotgun (WGS) entry which is preliminary data.</text>
</comment>
<evidence type="ECO:0000259" key="2">
    <source>
        <dbReference type="Pfam" id="PF25547"/>
    </source>
</evidence>
<dbReference type="AlphaFoldDB" id="A0A5S4G258"/>
<reference evidence="3 4" key="1">
    <citation type="submission" date="2019-05" db="EMBL/GenBank/DDBJ databases">
        <title>Draft genome sequence of Nonomuraea zeae DSM 100528.</title>
        <authorList>
            <person name="Saricaoglu S."/>
            <person name="Isik K."/>
        </authorList>
    </citation>
    <scope>NUCLEOTIDE SEQUENCE [LARGE SCALE GENOMIC DNA]</scope>
    <source>
        <strain evidence="3 4">DSM 100528</strain>
    </source>
</reference>
<feature type="compositionally biased region" description="Gly residues" evidence="1">
    <location>
        <begin position="234"/>
        <end position="243"/>
    </location>
</feature>
<feature type="compositionally biased region" description="Basic and acidic residues" evidence="1">
    <location>
        <begin position="265"/>
        <end position="296"/>
    </location>
</feature>
<accession>A0A5S4G258</accession>
<organism evidence="3 4">
    <name type="scientific">Nonomuraea zeae</name>
    <dbReference type="NCBI Taxonomy" id="1642303"/>
    <lineage>
        <taxon>Bacteria</taxon>
        <taxon>Bacillati</taxon>
        <taxon>Actinomycetota</taxon>
        <taxon>Actinomycetes</taxon>
        <taxon>Streptosporangiales</taxon>
        <taxon>Streptosporangiaceae</taxon>
        <taxon>Nonomuraea</taxon>
    </lineage>
</organism>